<gene>
    <name evidence="1" type="ORF">MSZNOR_4743</name>
</gene>
<reference evidence="1 2" key="1">
    <citation type="submission" date="2023-03" db="EMBL/GenBank/DDBJ databases">
        <authorList>
            <person name="Pearce D."/>
        </authorList>
    </citation>
    <scope>NUCLEOTIDE SEQUENCE [LARGE SCALE GENOMIC DNA]</scope>
    <source>
        <strain evidence="1">Msz</strain>
    </source>
</reference>
<accession>A0ABN8X9W1</accession>
<proteinExistence type="predicted"/>
<dbReference type="Proteomes" id="UP001162030">
    <property type="component" value="Chromosome"/>
</dbReference>
<name>A0ABN8X9W1_9GAMM</name>
<evidence type="ECO:0000313" key="2">
    <source>
        <dbReference type="Proteomes" id="UP001162030"/>
    </source>
</evidence>
<protein>
    <submittedName>
        <fullName evidence="1">Uncharacterized protein</fullName>
    </submittedName>
</protein>
<evidence type="ECO:0000313" key="1">
    <source>
        <dbReference type="EMBL" id="CAI8964903.1"/>
    </source>
</evidence>
<organism evidence="1 2">
    <name type="scientific">Methylocaldum szegediense</name>
    <dbReference type="NCBI Taxonomy" id="73780"/>
    <lineage>
        <taxon>Bacteria</taxon>
        <taxon>Pseudomonadati</taxon>
        <taxon>Pseudomonadota</taxon>
        <taxon>Gammaproteobacteria</taxon>
        <taxon>Methylococcales</taxon>
        <taxon>Methylococcaceae</taxon>
        <taxon>Methylocaldum</taxon>
    </lineage>
</organism>
<sequence>MAGIPRRFQPGRCRKCKPIQTAPELGETRNHQGGGVFEVSQNGWSLGSVENPAFLIPVDGNGQFTGNHEGAFWEAMYGRTR</sequence>
<keyword evidence="2" id="KW-1185">Reference proteome</keyword>
<dbReference type="EMBL" id="OX458333">
    <property type="protein sequence ID" value="CAI8964903.1"/>
    <property type="molecule type" value="Genomic_DNA"/>
</dbReference>